<evidence type="ECO:0000259" key="8">
    <source>
        <dbReference type="Pfam" id="PF00892"/>
    </source>
</evidence>
<evidence type="ECO:0000256" key="1">
    <source>
        <dbReference type="ARBA" id="ARBA00004141"/>
    </source>
</evidence>
<evidence type="ECO:0000256" key="4">
    <source>
        <dbReference type="ARBA" id="ARBA00022989"/>
    </source>
</evidence>
<evidence type="ECO:0000313" key="9">
    <source>
        <dbReference type="EMBL" id="ANN17211.1"/>
    </source>
</evidence>
<dbReference type="AlphaFoldDB" id="A0A193BY96"/>
<gene>
    <name evidence="9" type="ORF">SD37_17215</name>
</gene>
<dbReference type="InterPro" id="IPR050638">
    <property type="entry name" value="AA-Vitamin_Transporters"/>
</dbReference>
<dbReference type="KEGG" id="aori:SD37_17215"/>
<feature type="transmembrane region" description="Helical" evidence="7">
    <location>
        <begin position="123"/>
        <end position="144"/>
    </location>
</feature>
<evidence type="ECO:0000313" key="10">
    <source>
        <dbReference type="Proteomes" id="UP000093695"/>
    </source>
</evidence>
<keyword evidence="4 7" id="KW-1133">Transmembrane helix</keyword>
<feature type="domain" description="EamA" evidence="8">
    <location>
        <begin position="12"/>
        <end position="140"/>
    </location>
</feature>
<sequence>MATTKRGSLLRLAAVALLWGSSFLWIKLALGGFSPGQIVLVRLALGGLCLLVLCAARGLALPRSPRLLAKIAVAAVFANFAPYLLYGIAEQQVDSSLAGVLNASTPLWTMAIALCVRQEKSVGAWRGAGLVLGFAGTLLCLSPWEAGGALGGALLCLAAAACYGIGYVYTKRFLTGSGLDPVAMVAAQLLVATGLSALTIPVTGMPPVTVRADAIIALVILGVLCTGVAYLFNFRLTVEDGSTVASTVTYLLPIVSVLLGMALLAEPFRWNAIAGMAVALAGVAFVRRTSAAAPPLQPPPEPVSAWPGSGREEDTHG</sequence>
<dbReference type="GO" id="GO:0016020">
    <property type="term" value="C:membrane"/>
    <property type="evidence" value="ECO:0007669"/>
    <property type="project" value="UniProtKB-SubCell"/>
</dbReference>
<feature type="transmembrane region" description="Helical" evidence="7">
    <location>
        <begin position="150"/>
        <end position="170"/>
    </location>
</feature>
<feature type="region of interest" description="Disordered" evidence="6">
    <location>
        <begin position="292"/>
        <end position="317"/>
    </location>
</feature>
<organism evidence="9 10">
    <name type="scientific">Amycolatopsis orientalis</name>
    <name type="common">Nocardia orientalis</name>
    <dbReference type="NCBI Taxonomy" id="31958"/>
    <lineage>
        <taxon>Bacteria</taxon>
        <taxon>Bacillati</taxon>
        <taxon>Actinomycetota</taxon>
        <taxon>Actinomycetes</taxon>
        <taxon>Pseudonocardiales</taxon>
        <taxon>Pseudonocardiaceae</taxon>
        <taxon>Amycolatopsis</taxon>
    </lineage>
</organism>
<dbReference type="STRING" id="31958.SD37_17215"/>
<feature type="transmembrane region" description="Helical" evidence="7">
    <location>
        <begin position="244"/>
        <end position="264"/>
    </location>
</feature>
<dbReference type="InterPro" id="IPR000620">
    <property type="entry name" value="EamA_dom"/>
</dbReference>
<dbReference type="PANTHER" id="PTHR32322:SF9">
    <property type="entry name" value="AMINO-ACID METABOLITE EFFLUX PUMP-RELATED"/>
    <property type="match status" value="1"/>
</dbReference>
<feature type="transmembrane region" description="Helical" evidence="7">
    <location>
        <begin position="214"/>
        <end position="232"/>
    </location>
</feature>
<dbReference type="PANTHER" id="PTHR32322">
    <property type="entry name" value="INNER MEMBRANE TRANSPORTER"/>
    <property type="match status" value="1"/>
</dbReference>
<accession>A0A193BY96</accession>
<dbReference type="EMBL" id="CP016174">
    <property type="protein sequence ID" value="ANN17211.1"/>
    <property type="molecule type" value="Genomic_DNA"/>
</dbReference>
<feature type="transmembrane region" description="Helical" evidence="7">
    <location>
        <begin position="182"/>
        <end position="202"/>
    </location>
</feature>
<dbReference type="RefSeq" id="WP_044850554.1">
    <property type="nucleotide sequence ID" value="NZ_CP016174.1"/>
</dbReference>
<feature type="transmembrane region" description="Helical" evidence="7">
    <location>
        <begin position="67"/>
        <end position="89"/>
    </location>
</feature>
<dbReference type="SUPFAM" id="SSF103481">
    <property type="entry name" value="Multidrug resistance efflux transporter EmrE"/>
    <property type="match status" value="2"/>
</dbReference>
<evidence type="ECO:0000256" key="3">
    <source>
        <dbReference type="ARBA" id="ARBA00022692"/>
    </source>
</evidence>
<comment type="subcellular location">
    <subcellularLocation>
        <location evidence="1">Membrane</location>
        <topology evidence="1">Multi-pass membrane protein</topology>
    </subcellularLocation>
</comment>
<feature type="transmembrane region" description="Helical" evidence="7">
    <location>
        <begin position="39"/>
        <end position="60"/>
    </location>
</feature>
<name>A0A193BY96_AMYOR</name>
<evidence type="ECO:0000256" key="6">
    <source>
        <dbReference type="SAM" id="MobiDB-lite"/>
    </source>
</evidence>
<feature type="transmembrane region" description="Helical" evidence="7">
    <location>
        <begin position="12"/>
        <end position="33"/>
    </location>
</feature>
<feature type="transmembrane region" description="Helical" evidence="7">
    <location>
        <begin position="270"/>
        <end position="286"/>
    </location>
</feature>
<evidence type="ECO:0000256" key="2">
    <source>
        <dbReference type="ARBA" id="ARBA00007362"/>
    </source>
</evidence>
<dbReference type="InterPro" id="IPR037185">
    <property type="entry name" value="EmrE-like"/>
</dbReference>
<protein>
    <recommendedName>
        <fullName evidence="8">EamA domain-containing protein</fullName>
    </recommendedName>
</protein>
<comment type="similarity">
    <text evidence="2">Belongs to the EamA transporter family.</text>
</comment>
<keyword evidence="10" id="KW-1185">Reference proteome</keyword>
<feature type="domain" description="EamA" evidence="8">
    <location>
        <begin position="152"/>
        <end position="286"/>
    </location>
</feature>
<proteinExistence type="inferred from homology"/>
<dbReference type="Proteomes" id="UP000093695">
    <property type="component" value="Chromosome"/>
</dbReference>
<feature type="transmembrane region" description="Helical" evidence="7">
    <location>
        <begin position="95"/>
        <end position="116"/>
    </location>
</feature>
<keyword evidence="3 7" id="KW-0812">Transmembrane</keyword>
<keyword evidence="5 7" id="KW-0472">Membrane</keyword>
<evidence type="ECO:0000256" key="5">
    <source>
        <dbReference type="ARBA" id="ARBA00023136"/>
    </source>
</evidence>
<dbReference type="Pfam" id="PF00892">
    <property type="entry name" value="EamA"/>
    <property type="match status" value="2"/>
</dbReference>
<evidence type="ECO:0000256" key="7">
    <source>
        <dbReference type="SAM" id="Phobius"/>
    </source>
</evidence>
<reference evidence="9 10" key="1">
    <citation type="journal article" date="2015" name="Genome Announc.">
        <title>Draft Genome Sequence of Norvancomycin-Producing Strain Amycolatopsis orientalis CPCC200066.</title>
        <authorList>
            <person name="Lei X."/>
            <person name="Yuan F."/>
            <person name="Shi Y."/>
            <person name="Li X."/>
            <person name="Wang L."/>
            <person name="Hong B."/>
        </authorList>
    </citation>
    <scope>NUCLEOTIDE SEQUENCE [LARGE SCALE GENOMIC DNA]</scope>
    <source>
        <strain evidence="9 10">B-37</strain>
    </source>
</reference>